<name>A0ABW3ZY51_9BACI</name>
<comment type="caution">
    <text evidence="6">The sequence shown here is derived from an EMBL/GenBank/DDBJ whole genome shotgun (WGS) entry which is preliminary data.</text>
</comment>
<gene>
    <name evidence="6" type="ORF">ACFQ4A_16845</name>
</gene>
<evidence type="ECO:0000256" key="4">
    <source>
        <dbReference type="SAM" id="Coils"/>
    </source>
</evidence>
<dbReference type="Pfam" id="PF01420">
    <property type="entry name" value="Methylase_S"/>
    <property type="match status" value="2"/>
</dbReference>
<evidence type="ECO:0000313" key="7">
    <source>
        <dbReference type="Proteomes" id="UP001597178"/>
    </source>
</evidence>
<dbReference type="EMBL" id="JBHTNH010000052">
    <property type="protein sequence ID" value="MFD1363281.1"/>
    <property type="molecule type" value="Genomic_DNA"/>
</dbReference>
<keyword evidence="7" id="KW-1185">Reference proteome</keyword>
<dbReference type="InterPro" id="IPR044946">
    <property type="entry name" value="Restrct_endonuc_typeI_TRD_sf"/>
</dbReference>
<comment type="similarity">
    <text evidence="1">Belongs to the type-I restriction system S methylase family.</text>
</comment>
<evidence type="ECO:0000256" key="2">
    <source>
        <dbReference type="ARBA" id="ARBA00022747"/>
    </source>
</evidence>
<keyword evidence="4" id="KW-0175">Coiled coil</keyword>
<evidence type="ECO:0000313" key="6">
    <source>
        <dbReference type="EMBL" id="MFD1363281.1"/>
    </source>
</evidence>
<dbReference type="SUPFAM" id="SSF116734">
    <property type="entry name" value="DNA methylase specificity domain"/>
    <property type="match status" value="2"/>
</dbReference>
<dbReference type="GO" id="GO:0004519">
    <property type="term" value="F:endonuclease activity"/>
    <property type="evidence" value="ECO:0007669"/>
    <property type="project" value="UniProtKB-KW"/>
</dbReference>
<reference evidence="7" key="1">
    <citation type="journal article" date="2019" name="Int. J. Syst. Evol. Microbiol.">
        <title>The Global Catalogue of Microorganisms (GCM) 10K type strain sequencing project: providing services to taxonomists for standard genome sequencing and annotation.</title>
        <authorList>
            <consortium name="The Broad Institute Genomics Platform"/>
            <consortium name="The Broad Institute Genome Sequencing Center for Infectious Disease"/>
            <person name="Wu L."/>
            <person name="Ma J."/>
        </authorList>
    </citation>
    <scope>NUCLEOTIDE SEQUENCE [LARGE SCALE GENOMIC DNA]</scope>
    <source>
        <strain evidence="7">CCUG 54822</strain>
    </source>
</reference>
<evidence type="ECO:0000256" key="3">
    <source>
        <dbReference type="ARBA" id="ARBA00023125"/>
    </source>
</evidence>
<protein>
    <submittedName>
        <fullName evidence="6">Restriction endonuclease subunit S</fullName>
        <ecNumber evidence="6">3.1.21.-</ecNumber>
    </submittedName>
</protein>
<dbReference type="Gene3D" id="1.10.287.1120">
    <property type="entry name" value="Bipartite methylase S protein"/>
    <property type="match status" value="1"/>
</dbReference>
<feature type="domain" description="Type I restriction modification DNA specificity" evidence="5">
    <location>
        <begin position="230"/>
        <end position="401"/>
    </location>
</feature>
<organism evidence="6 7">
    <name type="scientific">Lentibacillus salinarum</name>
    <dbReference type="NCBI Taxonomy" id="446820"/>
    <lineage>
        <taxon>Bacteria</taxon>
        <taxon>Bacillati</taxon>
        <taxon>Bacillota</taxon>
        <taxon>Bacilli</taxon>
        <taxon>Bacillales</taxon>
        <taxon>Bacillaceae</taxon>
        <taxon>Lentibacillus</taxon>
    </lineage>
</organism>
<evidence type="ECO:0000259" key="5">
    <source>
        <dbReference type="Pfam" id="PF01420"/>
    </source>
</evidence>
<dbReference type="PANTHER" id="PTHR30408:SF12">
    <property type="entry name" value="TYPE I RESTRICTION ENZYME MJAVIII SPECIFICITY SUBUNIT"/>
    <property type="match status" value="1"/>
</dbReference>
<keyword evidence="6" id="KW-0255">Endonuclease</keyword>
<dbReference type="GO" id="GO:0016787">
    <property type="term" value="F:hydrolase activity"/>
    <property type="evidence" value="ECO:0007669"/>
    <property type="project" value="UniProtKB-KW"/>
</dbReference>
<dbReference type="EC" id="3.1.21.-" evidence="6"/>
<feature type="domain" description="Type I restriction modification DNA specificity" evidence="5">
    <location>
        <begin position="18"/>
        <end position="182"/>
    </location>
</feature>
<keyword evidence="2" id="KW-0680">Restriction system</keyword>
<feature type="coiled-coil region" evidence="4">
    <location>
        <begin position="383"/>
        <end position="410"/>
    </location>
</feature>
<dbReference type="Proteomes" id="UP001597178">
    <property type="component" value="Unassembled WGS sequence"/>
</dbReference>
<dbReference type="Gene3D" id="3.90.220.20">
    <property type="entry name" value="DNA methylase specificity domains"/>
    <property type="match status" value="2"/>
</dbReference>
<keyword evidence="6" id="KW-0378">Hydrolase</keyword>
<sequence>MEQKKLVPKRRFEEFDYEWNTYILSDITDVYDGTHQTPKYVNKGVMFLSVENIRTLHSDKFISQEAFKEEFKNYPEKGDVLMTRIGDIGTGSVVEIDGLIAYYVSLALLKTKDVCPYFLVANISSTSVQRDLWRRTLHIAFPKKINKDEIKKVEINIPKKIEQQKIGHFFKQLDEMIETQQRKVEKTKVLKSAYLAEMFPAEGERVPKRRFAGFAEKWEERYLFDNIKRIIDFRGRTPKKLGLNWSDTGYPALSALNVKNGYIDFKADVHYGNQELYDKWMVGRDLEKGQVLFTTEAPMGNVAQVPDNRGYILSQRTIAFEVIPNKITNEFLAVLLRSPRVFKELATFSSGGTAKGVSQNSLEKLKVIVPRNRKEQQEIGGFFKQLNDKISNSERKLEKLKAMKQAYLKEMFV</sequence>
<keyword evidence="3" id="KW-0238">DNA-binding</keyword>
<proteinExistence type="inferred from homology"/>
<dbReference type="RefSeq" id="WP_382402534.1">
    <property type="nucleotide sequence ID" value="NZ_JBHTNH010000052.1"/>
</dbReference>
<accession>A0ABW3ZY51</accession>
<dbReference type="InterPro" id="IPR000055">
    <property type="entry name" value="Restrct_endonuc_typeI_TRD"/>
</dbReference>
<keyword evidence="6" id="KW-0540">Nuclease</keyword>
<evidence type="ECO:0000256" key="1">
    <source>
        <dbReference type="ARBA" id="ARBA00010923"/>
    </source>
</evidence>
<dbReference type="PANTHER" id="PTHR30408">
    <property type="entry name" value="TYPE-1 RESTRICTION ENZYME ECOKI SPECIFICITY PROTEIN"/>
    <property type="match status" value="1"/>
</dbReference>
<dbReference type="InterPro" id="IPR052021">
    <property type="entry name" value="Type-I_RS_S_subunit"/>
</dbReference>